<evidence type="ECO:0000259" key="2">
    <source>
        <dbReference type="Pfam" id="PF03625"/>
    </source>
</evidence>
<dbReference type="OrthoDB" id="7363179at2"/>
<dbReference type="Pfam" id="PF03625">
    <property type="entry name" value="DUF302"/>
    <property type="match status" value="1"/>
</dbReference>
<sequence>MTLMTRVLSVAALICATTPAVADEFVTATSEEAFEDVTFAVESAIVGRGLVIDSHTHTGDMLERTRADVGSDVVLFDGAEIFLFCSAEVSRKVMEADPTNIRYCPYAITVYQRPGEAVTVGFMLRDEPTMAPVNDLLQGLVADALAG</sequence>
<dbReference type="AlphaFoldDB" id="A0A2T6ARH5"/>
<feature type="chain" id="PRO_5015533072" evidence="1">
    <location>
        <begin position="23"/>
        <end position="147"/>
    </location>
</feature>
<evidence type="ECO:0000256" key="1">
    <source>
        <dbReference type="SAM" id="SignalP"/>
    </source>
</evidence>
<dbReference type="InterPro" id="IPR035923">
    <property type="entry name" value="TT1751-like_sf"/>
</dbReference>
<dbReference type="EMBL" id="QBKP01000017">
    <property type="protein sequence ID" value="PTX46402.1"/>
    <property type="molecule type" value="Genomic_DNA"/>
</dbReference>
<dbReference type="SUPFAM" id="SSF103247">
    <property type="entry name" value="TT1751-like"/>
    <property type="match status" value="1"/>
</dbReference>
<accession>A0A2T6ARH5</accession>
<name>A0A2T6ARH5_9RHOB</name>
<feature type="domain" description="DUF302" evidence="2">
    <location>
        <begin position="77"/>
        <end position="123"/>
    </location>
</feature>
<dbReference type="RefSeq" id="WP_108130302.1">
    <property type="nucleotide sequence ID" value="NZ_QBKP01000017.1"/>
</dbReference>
<dbReference type="Proteomes" id="UP000244224">
    <property type="component" value="Unassembled WGS sequence"/>
</dbReference>
<dbReference type="InterPro" id="IPR005180">
    <property type="entry name" value="DUF302"/>
</dbReference>
<keyword evidence="4" id="KW-1185">Reference proteome</keyword>
<organism evidence="3 4">
    <name type="scientific">Gemmobacter caeni</name>
    <dbReference type="NCBI Taxonomy" id="589035"/>
    <lineage>
        <taxon>Bacteria</taxon>
        <taxon>Pseudomonadati</taxon>
        <taxon>Pseudomonadota</taxon>
        <taxon>Alphaproteobacteria</taxon>
        <taxon>Rhodobacterales</taxon>
        <taxon>Paracoccaceae</taxon>
        <taxon>Gemmobacter</taxon>
    </lineage>
</organism>
<proteinExistence type="predicted"/>
<evidence type="ECO:0000313" key="3">
    <source>
        <dbReference type="EMBL" id="PTX46402.1"/>
    </source>
</evidence>
<feature type="signal peptide" evidence="1">
    <location>
        <begin position="1"/>
        <end position="22"/>
    </location>
</feature>
<reference evidence="3 4" key="1">
    <citation type="submission" date="2018-04" db="EMBL/GenBank/DDBJ databases">
        <title>Genomic Encyclopedia of Archaeal and Bacterial Type Strains, Phase II (KMG-II): from individual species to whole genera.</title>
        <authorList>
            <person name="Goeker M."/>
        </authorList>
    </citation>
    <scope>NUCLEOTIDE SEQUENCE [LARGE SCALE GENOMIC DNA]</scope>
    <source>
        <strain evidence="3 4">DSM 21823</strain>
    </source>
</reference>
<keyword evidence="1" id="KW-0732">Signal</keyword>
<evidence type="ECO:0000313" key="4">
    <source>
        <dbReference type="Proteomes" id="UP000244224"/>
    </source>
</evidence>
<dbReference type="Gene3D" id="3.30.310.70">
    <property type="entry name" value="TT1751-like domain"/>
    <property type="match status" value="1"/>
</dbReference>
<protein>
    <submittedName>
        <fullName evidence="3">Uncharacterized protein (DUF302 family)</fullName>
    </submittedName>
</protein>
<comment type="caution">
    <text evidence="3">The sequence shown here is derived from an EMBL/GenBank/DDBJ whole genome shotgun (WGS) entry which is preliminary data.</text>
</comment>
<gene>
    <name evidence="3" type="ORF">C8N34_11790</name>
</gene>